<organism evidence="2">
    <name type="scientific">Tanacetum cinerariifolium</name>
    <name type="common">Dalmatian daisy</name>
    <name type="synonym">Chrysanthemum cinerariifolium</name>
    <dbReference type="NCBI Taxonomy" id="118510"/>
    <lineage>
        <taxon>Eukaryota</taxon>
        <taxon>Viridiplantae</taxon>
        <taxon>Streptophyta</taxon>
        <taxon>Embryophyta</taxon>
        <taxon>Tracheophyta</taxon>
        <taxon>Spermatophyta</taxon>
        <taxon>Magnoliopsida</taxon>
        <taxon>eudicotyledons</taxon>
        <taxon>Gunneridae</taxon>
        <taxon>Pentapetalae</taxon>
        <taxon>asterids</taxon>
        <taxon>campanulids</taxon>
        <taxon>Asterales</taxon>
        <taxon>Asteraceae</taxon>
        <taxon>Asteroideae</taxon>
        <taxon>Anthemideae</taxon>
        <taxon>Anthemidinae</taxon>
        <taxon>Tanacetum</taxon>
    </lineage>
</organism>
<feature type="region of interest" description="Disordered" evidence="1">
    <location>
        <begin position="1"/>
        <end position="48"/>
    </location>
</feature>
<accession>A0A699L4Z4</accession>
<protein>
    <submittedName>
        <fullName evidence="2">Transcription factor MYB44-like protein</fullName>
    </submittedName>
</protein>
<feature type="non-terminal residue" evidence="2">
    <location>
        <position position="1"/>
    </location>
</feature>
<comment type="caution">
    <text evidence="2">The sequence shown here is derived from an EMBL/GenBank/DDBJ whole genome shotgun (WGS) entry which is preliminary data.</text>
</comment>
<sequence length="90" mass="9886">CAQNGNLSHEVGGVSDHQAPTIGDMARDDMSSQVTHSYSRDGSAPTWNALNERDSSIVTDDDWKWMMIGSDDMKEFTGDGIDWNASYLEG</sequence>
<proteinExistence type="predicted"/>
<evidence type="ECO:0000313" key="2">
    <source>
        <dbReference type="EMBL" id="GFB17232.1"/>
    </source>
</evidence>
<reference evidence="2" key="1">
    <citation type="journal article" date="2019" name="Sci. Rep.">
        <title>Draft genome of Tanacetum cinerariifolium, the natural source of mosquito coil.</title>
        <authorList>
            <person name="Yamashiro T."/>
            <person name="Shiraishi A."/>
            <person name="Satake H."/>
            <person name="Nakayama K."/>
        </authorList>
    </citation>
    <scope>NUCLEOTIDE SEQUENCE</scope>
</reference>
<gene>
    <name evidence="2" type="ORF">Tci_689203</name>
</gene>
<name>A0A699L4Z4_TANCI</name>
<evidence type="ECO:0000256" key="1">
    <source>
        <dbReference type="SAM" id="MobiDB-lite"/>
    </source>
</evidence>
<dbReference type="AlphaFoldDB" id="A0A699L4Z4"/>
<dbReference type="EMBL" id="BKCJ010567743">
    <property type="protein sequence ID" value="GFB17232.1"/>
    <property type="molecule type" value="Genomic_DNA"/>
</dbReference>